<dbReference type="PANTHER" id="PTHR32243:SF18">
    <property type="entry name" value="INNER MEMBRANE ABC TRANSPORTER PERMEASE PROTEIN YCJP"/>
    <property type="match status" value="1"/>
</dbReference>
<dbReference type="PANTHER" id="PTHR32243">
    <property type="entry name" value="MALTOSE TRANSPORT SYSTEM PERMEASE-RELATED"/>
    <property type="match status" value="1"/>
</dbReference>
<dbReference type="GO" id="GO:0005886">
    <property type="term" value="C:plasma membrane"/>
    <property type="evidence" value="ECO:0007669"/>
    <property type="project" value="UniProtKB-SubCell"/>
</dbReference>
<keyword evidence="6 7" id="KW-0472">Membrane</keyword>
<evidence type="ECO:0000256" key="7">
    <source>
        <dbReference type="SAM" id="Phobius"/>
    </source>
</evidence>
<keyword evidence="4 7" id="KW-0812">Transmembrane</keyword>
<evidence type="ECO:0000256" key="1">
    <source>
        <dbReference type="ARBA" id="ARBA00004651"/>
    </source>
</evidence>
<dbReference type="InterPro" id="IPR050901">
    <property type="entry name" value="BP-dep_ABC_trans_perm"/>
</dbReference>
<feature type="transmembrane region" description="Helical" evidence="7">
    <location>
        <begin position="31"/>
        <end position="53"/>
    </location>
</feature>
<evidence type="ECO:0000256" key="4">
    <source>
        <dbReference type="ARBA" id="ARBA00022692"/>
    </source>
</evidence>
<evidence type="ECO:0000256" key="2">
    <source>
        <dbReference type="ARBA" id="ARBA00022448"/>
    </source>
</evidence>
<dbReference type="Gene3D" id="1.10.3720.10">
    <property type="entry name" value="MetI-like"/>
    <property type="match status" value="1"/>
</dbReference>
<dbReference type="AlphaFoldDB" id="X0ZT48"/>
<organism evidence="9">
    <name type="scientific">marine sediment metagenome</name>
    <dbReference type="NCBI Taxonomy" id="412755"/>
    <lineage>
        <taxon>unclassified sequences</taxon>
        <taxon>metagenomes</taxon>
        <taxon>ecological metagenomes</taxon>
    </lineage>
</organism>
<keyword evidence="3" id="KW-1003">Cell membrane</keyword>
<dbReference type="PROSITE" id="PS50928">
    <property type="entry name" value="ABC_TM1"/>
    <property type="match status" value="1"/>
</dbReference>
<dbReference type="GO" id="GO:0055085">
    <property type="term" value="P:transmembrane transport"/>
    <property type="evidence" value="ECO:0007669"/>
    <property type="project" value="InterPro"/>
</dbReference>
<keyword evidence="2" id="KW-0813">Transport</keyword>
<dbReference type="SUPFAM" id="SSF161098">
    <property type="entry name" value="MetI-like"/>
    <property type="match status" value="1"/>
</dbReference>
<proteinExistence type="predicted"/>
<protein>
    <recommendedName>
        <fullName evidence="8">ABC transmembrane type-1 domain-containing protein</fullName>
    </recommendedName>
</protein>
<feature type="transmembrane region" description="Helical" evidence="7">
    <location>
        <begin position="73"/>
        <end position="97"/>
    </location>
</feature>
<evidence type="ECO:0000313" key="9">
    <source>
        <dbReference type="EMBL" id="GAG72990.1"/>
    </source>
</evidence>
<feature type="transmembrane region" description="Helical" evidence="7">
    <location>
        <begin position="6"/>
        <end position="24"/>
    </location>
</feature>
<accession>X0ZT48</accession>
<comment type="caution">
    <text evidence="9">The sequence shown here is derived from an EMBL/GenBank/DDBJ whole genome shotgun (WGS) entry which is preliminary data.</text>
</comment>
<feature type="domain" description="ABC transmembrane type-1" evidence="8">
    <location>
        <begin position="1"/>
        <end position="105"/>
    </location>
</feature>
<dbReference type="InterPro" id="IPR035906">
    <property type="entry name" value="MetI-like_sf"/>
</dbReference>
<dbReference type="EMBL" id="BART01001754">
    <property type="protein sequence ID" value="GAG72990.1"/>
    <property type="molecule type" value="Genomic_DNA"/>
</dbReference>
<comment type="subcellular location">
    <subcellularLocation>
        <location evidence="1">Cell membrane</location>
        <topology evidence="1">Multi-pass membrane protein</topology>
    </subcellularLocation>
</comment>
<reference evidence="9" key="1">
    <citation type="journal article" date="2014" name="Front. Microbiol.">
        <title>High frequency of phylogenetically diverse reductive dehalogenase-homologous genes in deep subseafloor sedimentary metagenomes.</title>
        <authorList>
            <person name="Kawai M."/>
            <person name="Futagami T."/>
            <person name="Toyoda A."/>
            <person name="Takaki Y."/>
            <person name="Nishi S."/>
            <person name="Hori S."/>
            <person name="Arai W."/>
            <person name="Tsubouchi T."/>
            <person name="Morono Y."/>
            <person name="Uchiyama I."/>
            <person name="Ito T."/>
            <person name="Fujiyama A."/>
            <person name="Inagaki F."/>
            <person name="Takami H."/>
        </authorList>
    </citation>
    <scope>NUCLEOTIDE SEQUENCE</scope>
    <source>
        <strain evidence="9">Expedition CK06-06</strain>
    </source>
</reference>
<sequence>MVLSLRLVPILVFVIPIFILFKYLSLLDTKLSLILMNTVINAPLSLLLLVGFVQDIPESIEEAAVIDSASTLAIIWHIILPLTFPGIAAAACLVLFLHGMSILCL</sequence>
<keyword evidence="5 7" id="KW-1133">Transmembrane helix</keyword>
<evidence type="ECO:0000256" key="5">
    <source>
        <dbReference type="ARBA" id="ARBA00022989"/>
    </source>
</evidence>
<evidence type="ECO:0000259" key="8">
    <source>
        <dbReference type="PROSITE" id="PS50928"/>
    </source>
</evidence>
<name>X0ZT48_9ZZZZ</name>
<dbReference type="Pfam" id="PF00528">
    <property type="entry name" value="BPD_transp_1"/>
    <property type="match status" value="1"/>
</dbReference>
<evidence type="ECO:0000256" key="3">
    <source>
        <dbReference type="ARBA" id="ARBA00022475"/>
    </source>
</evidence>
<dbReference type="InterPro" id="IPR000515">
    <property type="entry name" value="MetI-like"/>
</dbReference>
<gene>
    <name evidence="9" type="ORF">S01H4_05895</name>
</gene>
<evidence type="ECO:0000256" key="6">
    <source>
        <dbReference type="ARBA" id="ARBA00023136"/>
    </source>
</evidence>